<gene>
    <name evidence="3" type="ORF">NM203_24535</name>
</gene>
<sequence>MTQVPFDYGFGGLDFEGVICSPDDPDAPTILVFHGMEGRSDLQVRICERIVDLGYRAIAVDLFGRDVTAGGWDAGAAAMTTLIEDRDLMRDRLIGVVDILSNLPTVQRDSMAAVGFCFGGLCMLDLARHGTHLKAVASFHGLVTPLPEPPTTPIDTKVVVYHGWEDPFATPDEMLALATELTERGADWQLHAYGYAMHAFMAPFANTPERGIQYNAVIERRAWENLVDFLAETFSDVV</sequence>
<organism evidence="3 4">
    <name type="scientific">Mycolicibacterium arenosum</name>
    <dbReference type="NCBI Taxonomy" id="2952157"/>
    <lineage>
        <taxon>Bacteria</taxon>
        <taxon>Bacillati</taxon>
        <taxon>Actinomycetota</taxon>
        <taxon>Actinomycetes</taxon>
        <taxon>Mycobacteriales</taxon>
        <taxon>Mycobacteriaceae</taxon>
        <taxon>Mycolicibacterium</taxon>
    </lineage>
</organism>
<dbReference type="Gene3D" id="3.40.50.1820">
    <property type="entry name" value="alpha/beta hydrolase"/>
    <property type="match status" value="1"/>
</dbReference>
<name>A0ABT1M908_9MYCO</name>
<dbReference type="InterPro" id="IPR050261">
    <property type="entry name" value="FrsA_esterase"/>
</dbReference>
<keyword evidence="3" id="KW-0378">Hydrolase</keyword>
<dbReference type="GO" id="GO:0016787">
    <property type="term" value="F:hydrolase activity"/>
    <property type="evidence" value="ECO:0007669"/>
    <property type="project" value="UniProtKB-KW"/>
</dbReference>
<proteinExistence type="inferred from homology"/>
<evidence type="ECO:0000259" key="2">
    <source>
        <dbReference type="Pfam" id="PF01738"/>
    </source>
</evidence>
<dbReference type="PANTHER" id="PTHR22946">
    <property type="entry name" value="DIENELACTONE HYDROLASE DOMAIN-CONTAINING PROTEIN-RELATED"/>
    <property type="match status" value="1"/>
</dbReference>
<comment type="similarity">
    <text evidence="1">Belongs to the AB hydrolase superfamily.</text>
</comment>
<dbReference type="PANTHER" id="PTHR22946:SF0">
    <property type="entry name" value="DIENELACTONE HYDROLASE DOMAIN-CONTAINING PROTEIN"/>
    <property type="match status" value="1"/>
</dbReference>
<dbReference type="InterPro" id="IPR002925">
    <property type="entry name" value="Dienelactn_hydro"/>
</dbReference>
<evidence type="ECO:0000256" key="1">
    <source>
        <dbReference type="ARBA" id="ARBA00008645"/>
    </source>
</evidence>
<dbReference type="EMBL" id="JANDBD010000011">
    <property type="protein sequence ID" value="MCP9275360.1"/>
    <property type="molecule type" value="Genomic_DNA"/>
</dbReference>
<feature type="domain" description="Dienelactone hydrolase" evidence="2">
    <location>
        <begin position="15"/>
        <end position="232"/>
    </location>
</feature>
<accession>A0ABT1M908</accession>
<dbReference type="Pfam" id="PF01738">
    <property type="entry name" value="DLH"/>
    <property type="match status" value="1"/>
</dbReference>
<keyword evidence="4" id="KW-1185">Reference proteome</keyword>
<evidence type="ECO:0000313" key="4">
    <source>
        <dbReference type="Proteomes" id="UP001651690"/>
    </source>
</evidence>
<dbReference type="RefSeq" id="WP_255063185.1">
    <property type="nucleotide sequence ID" value="NZ_JANDBD010000011.1"/>
</dbReference>
<evidence type="ECO:0000313" key="3">
    <source>
        <dbReference type="EMBL" id="MCP9275360.1"/>
    </source>
</evidence>
<dbReference type="InterPro" id="IPR029058">
    <property type="entry name" value="AB_hydrolase_fold"/>
</dbReference>
<dbReference type="SUPFAM" id="SSF53474">
    <property type="entry name" value="alpha/beta-Hydrolases"/>
    <property type="match status" value="1"/>
</dbReference>
<reference evidence="3 4" key="1">
    <citation type="submission" date="2022-06" db="EMBL/GenBank/DDBJ databases">
        <title>Mycolicibacterium sp. CAU 1645 isolated from seawater.</title>
        <authorList>
            <person name="Kim W."/>
        </authorList>
    </citation>
    <scope>NUCLEOTIDE SEQUENCE [LARGE SCALE GENOMIC DNA]</scope>
    <source>
        <strain evidence="3 4">CAU 1645</strain>
    </source>
</reference>
<dbReference type="Proteomes" id="UP001651690">
    <property type="component" value="Unassembled WGS sequence"/>
</dbReference>
<protein>
    <submittedName>
        <fullName evidence="3">Dienelactone hydrolase family protein</fullName>
    </submittedName>
</protein>
<comment type="caution">
    <text evidence="3">The sequence shown here is derived from an EMBL/GenBank/DDBJ whole genome shotgun (WGS) entry which is preliminary data.</text>
</comment>